<dbReference type="InterPro" id="IPR046348">
    <property type="entry name" value="SIS_dom_sf"/>
</dbReference>
<dbReference type="Proteomes" id="UP000829069">
    <property type="component" value="Chromosome"/>
</dbReference>
<sequence>MDAVLAHLQAVGPAVESLRAQAGRLAGWGTELARRLLDGGRLLAAGNGGSAAEAQHLTAELVGRFDGERQAFSAISLHADTSAVTAISNDYGYDHLFARQVLGHGRAGDVLLLLTTSGKSENLLRAAEAARGIGVTSWALTGSAPNPLTRLCDDYVAVDALPANVQEGHLMALHALCRAFDAEVARHANAAAGAQRGPHGGAARS</sequence>
<protein>
    <submittedName>
        <fullName evidence="2">SIS domain-containing protein</fullName>
    </submittedName>
</protein>
<dbReference type="InterPro" id="IPR001347">
    <property type="entry name" value="SIS_dom"/>
</dbReference>
<dbReference type="PANTHER" id="PTHR30390:SF6">
    <property type="entry name" value="DNAA INITIATOR-ASSOCIATING PROTEIN DIAA"/>
    <property type="match status" value="1"/>
</dbReference>
<dbReference type="InterPro" id="IPR035461">
    <property type="entry name" value="GmhA/DiaA"/>
</dbReference>
<gene>
    <name evidence="2" type="ORF">MNQ99_03350</name>
</gene>
<evidence type="ECO:0000313" key="3">
    <source>
        <dbReference type="Proteomes" id="UP000829069"/>
    </source>
</evidence>
<name>A0ABY3WAZ5_9MICC</name>
<dbReference type="Pfam" id="PF13580">
    <property type="entry name" value="SIS_2"/>
    <property type="match status" value="1"/>
</dbReference>
<dbReference type="InterPro" id="IPR050099">
    <property type="entry name" value="SIS_GmhA/DiaA_subfam"/>
</dbReference>
<accession>A0ABY3WAZ5</accession>
<keyword evidence="3" id="KW-1185">Reference proteome</keyword>
<dbReference type="EMBL" id="CP093326">
    <property type="protein sequence ID" value="UNK47519.1"/>
    <property type="molecule type" value="Genomic_DNA"/>
</dbReference>
<dbReference type="PANTHER" id="PTHR30390">
    <property type="entry name" value="SEDOHEPTULOSE 7-PHOSPHATE ISOMERASE / DNAA INITIATOR-ASSOCIATING FACTOR FOR REPLICATION INITIATION"/>
    <property type="match status" value="1"/>
</dbReference>
<dbReference type="PROSITE" id="PS51464">
    <property type="entry name" value="SIS"/>
    <property type="match status" value="1"/>
</dbReference>
<proteinExistence type="predicted"/>
<dbReference type="Gene3D" id="3.40.50.10490">
    <property type="entry name" value="Glucose-6-phosphate isomerase like protein, domain 1"/>
    <property type="match status" value="1"/>
</dbReference>
<organism evidence="2 3">
    <name type="scientific">Arthrobacter sulfonylureivorans</name>
    <dbReference type="NCBI Taxonomy" id="2486855"/>
    <lineage>
        <taxon>Bacteria</taxon>
        <taxon>Bacillati</taxon>
        <taxon>Actinomycetota</taxon>
        <taxon>Actinomycetes</taxon>
        <taxon>Micrococcales</taxon>
        <taxon>Micrococcaceae</taxon>
        <taxon>Arthrobacter</taxon>
    </lineage>
</organism>
<dbReference type="CDD" id="cd05006">
    <property type="entry name" value="SIS_GmhA"/>
    <property type="match status" value="1"/>
</dbReference>
<reference evidence="2 3" key="1">
    <citation type="submission" date="2022-03" db="EMBL/GenBank/DDBJ databases">
        <title>Isotopic signatures of nitrous oxide derived from detoxification processes.</title>
        <authorList>
            <person name="Behrendt U."/>
            <person name="Buchen C."/>
            <person name="Well R."/>
            <person name="Ulrich A."/>
            <person name="Rohe L."/>
            <person name="Kolb S."/>
            <person name="Schloter M."/>
            <person name="Horn M.A."/>
            <person name="Augustin J."/>
        </authorList>
    </citation>
    <scope>NUCLEOTIDE SEQUENCE [LARGE SCALE GENOMIC DNA]</scope>
    <source>
        <strain evidence="2 3">S4-C24</strain>
    </source>
</reference>
<feature type="domain" description="SIS" evidence="1">
    <location>
        <begin position="32"/>
        <end position="186"/>
    </location>
</feature>
<evidence type="ECO:0000259" key="1">
    <source>
        <dbReference type="PROSITE" id="PS51464"/>
    </source>
</evidence>
<dbReference type="SUPFAM" id="SSF53697">
    <property type="entry name" value="SIS domain"/>
    <property type="match status" value="1"/>
</dbReference>
<evidence type="ECO:0000313" key="2">
    <source>
        <dbReference type="EMBL" id="UNK47519.1"/>
    </source>
</evidence>